<organism evidence="2 3">
    <name type="scientific">Sclerotinia borealis (strain F-4128)</name>
    <dbReference type="NCBI Taxonomy" id="1432307"/>
    <lineage>
        <taxon>Eukaryota</taxon>
        <taxon>Fungi</taxon>
        <taxon>Dikarya</taxon>
        <taxon>Ascomycota</taxon>
        <taxon>Pezizomycotina</taxon>
        <taxon>Leotiomycetes</taxon>
        <taxon>Helotiales</taxon>
        <taxon>Sclerotiniaceae</taxon>
        <taxon>Sclerotinia</taxon>
    </lineage>
</organism>
<proteinExistence type="predicted"/>
<feature type="region of interest" description="Disordered" evidence="1">
    <location>
        <begin position="78"/>
        <end position="110"/>
    </location>
</feature>
<dbReference type="HOGENOM" id="CLU_869213_0_0_1"/>
<evidence type="ECO:0000313" key="3">
    <source>
        <dbReference type="Proteomes" id="UP000019487"/>
    </source>
</evidence>
<protein>
    <submittedName>
        <fullName evidence="2">Uncharacterized protein</fullName>
    </submittedName>
</protein>
<accession>W9CS00</accession>
<reference evidence="2 3" key="1">
    <citation type="journal article" date="2014" name="Genome Announc.">
        <title>Draft genome sequence of Sclerotinia borealis, a psychrophilic plant pathogenic fungus.</title>
        <authorList>
            <person name="Mardanov A.V."/>
            <person name="Beletsky A.V."/>
            <person name="Kadnikov V.V."/>
            <person name="Ignatov A.N."/>
            <person name="Ravin N.V."/>
        </authorList>
    </citation>
    <scope>NUCLEOTIDE SEQUENCE [LARGE SCALE GENOMIC DNA]</scope>
    <source>
        <strain evidence="3">F-4157</strain>
    </source>
</reference>
<keyword evidence="3" id="KW-1185">Reference proteome</keyword>
<sequence>MDTLEWNSALAVRNKEPIITVREVLQDSENILLPKSSQTQPSRSREELGFHHIDPVIIQLKFEHLFDVTSSLMLLNRKPNSKKEQVSPAKRHRNGRGLGSIPLKPEHKNRNRGVTFVETERFESEKVKARVSDTPRLGKIFEQLEPSRTGVAPPPSPQSDRSRSGFSGTHEIMSIDKAMPSAAMFSAGRLPLGICENPRPHMAENKCEDIPSDTIEPLRSNVQEPEIKHEHISRMFESLYPQVEGWIRQQQSQLNTVTERINRILDLIQQGERLEQTSITAENATQLKNAIAEITLEMSQNLNIDCASSSMRQRSTPNYK</sequence>
<dbReference type="Proteomes" id="UP000019487">
    <property type="component" value="Unassembled WGS sequence"/>
</dbReference>
<dbReference type="OrthoDB" id="3530177at2759"/>
<evidence type="ECO:0000256" key="1">
    <source>
        <dbReference type="SAM" id="MobiDB-lite"/>
    </source>
</evidence>
<name>W9CS00_SCLBF</name>
<dbReference type="EMBL" id="AYSA01000090">
    <property type="protein sequence ID" value="ESZ97344.1"/>
    <property type="molecule type" value="Genomic_DNA"/>
</dbReference>
<comment type="caution">
    <text evidence="2">The sequence shown here is derived from an EMBL/GenBank/DDBJ whole genome shotgun (WGS) entry which is preliminary data.</text>
</comment>
<dbReference type="AlphaFoldDB" id="W9CS00"/>
<evidence type="ECO:0000313" key="2">
    <source>
        <dbReference type="EMBL" id="ESZ97344.1"/>
    </source>
</evidence>
<gene>
    <name evidence="2" type="ORF">SBOR_2274</name>
</gene>
<feature type="region of interest" description="Disordered" evidence="1">
    <location>
        <begin position="137"/>
        <end position="167"/>
    </location>
</feature>